<evidence type="ECO:0000259" key="1">
    <source>
        <dbReference type="PROSITE" id="PS50181"/>
    </source>
</evidence>
<dbReference type="SUPFAM" id="SSF81383">
    <property type="entry name" value="F-box domain"/>
    <property type="match status" value="1"/>
</dbReference>
<dbReference type="Gene3D" id="1.20.1280.50">
    <property type="match status" value="1"/>
</dbReference>
<dbReference type="SMART" id="SM00256">
    <property type="entry name" value="FBOX"/>
    <property type="match status" value="1"/>
</dbReference>
<feature type="domain" description="F-box" evidence="1">
    <location>
        <begin position="14"/>
        <end position="71"/>
    </location>
</feature>
<dbReference type="EMBL" id="CAXHTB010000013">
    <property type="protein sequence ID" value="CAL0318650.1"/>
    <property type="molecule type" value="Genomic_DNA"/>
</dbReference>
<sequence>MKRQRESERDINDIDRLSDLPDFVLLHIMEFMDIKDVVQTCILSKRWKNLWKSMTNLTLHCLDDGRTYTRVSPLEDTDQTCILSFSKFVSRILSDRDGSLHLQHLDFAHRDTPEITLLEVMEYAASHNVQQFRFPVEFYPPHTFELPLSILCCRSLTFLKLDFWIFSSANNKRLSNHGSMKTQHPCFSRLKSVKVERGPLPMALDDKGISTVKYLLQNSPLAKVDIITCFVVDMLALEGFVVDMLALEGFVVTHQSSHELQVCFDIL</sequence>
<dbReference type="InterPro" id="IPR036047">
    <property type="entry name" value="F-box-like_dom_sf"/>
</dbReference>
<comment type="caution">
    <text evidence="2">The sequence shown here is derived from an EMBL/GenBank/DDBJ whole genome shotgun (WGS) entry which is preliminary data.</text>
</comment>
<dbReference type="InterPro" id="IPR053781">
    <property type="entry name" value="F-box_AtFBL13-like"/>
</dbReference>
<evidence type="ECO:0000313" key="2">
    <source>
        <dbReference type="EMBL" id="CAL0318650.1"/>
    </source>
</evidence>
<name>A0AAV1XA99_LUPLU</name>
<dbReference type="PANTHER" id="PTHR32212">
    <property type="entry name" value="CYCLIN-LIKE F-BOX"/>
    <property type="match status" value="1"/>
</dbReference>
<organism evidence="2 3">
    <name type="scientific">Lupinus luteus</name>
    <name type="common">European yellow lupine</name>
    <dbReference type="NCBI Taxonomy" id="3873"/>
    <lineage>
        <taxon>Eukaryota</taxon>
        <taxon>Viridiplantae</taxon>
        <taxon>Streptophyta</taxon>
        <taxon>Embryophyta</taxon>
        <taxon>Tracheophyta</taxon>
        <taxon>Spermatophyta</taxon>
        <taxon>Magnoliopsida</taxon>
        <taxon>eudicotyledons</taxon>
        <taxon>Gunneridae</taxon>
        <taxon>Pentapetalae</taxon>
        <taxon>rosids</taxon>
        <taxon>fabids</taxon>
        <taxon>Fabales</taxon>
        <taxon>Fabaceae</taxon>
        <taxon>Papilionoideae</taxon>
        <taxon>50 kb inversion clade</taxon>
        <taxon>genistoids sensu lato</taxon>
        <taxon>core genistoids</taxon>
        <taxon>Genisteae</taxon>
        <taxon>Lupinus</taxon>
    </lineage>
</organism>
<dbReference type="PROSITE" id="PS50181">
    <property type="entry name" value="FBOX"/>
    <property type="match status" value="1"/>
</dbReference>
<accession>A0AAV1XA99</accession>
<protein>
    <recommendedName>
        <fullName evidence="1">F-box domain-containing protein</fullName>
    </recommendedName>
</protein>
<reference evidence="2 3" key="1">
    <citation type="submission" date="2024-03" db="EMBL/GenBank/DDBJ databases">
        <authorList>
            <person name="Martinez-Hernandez J."/>
        </authorList>
    </citation>
    <scope>NUCLEOTIDE SEQUENCE [LARGE SCALE GENOMIC DNA]</scope>
</reference>
<dbReference type="AlphaFoldDB" id="A0AAV1XA99"/>
<dbReference type="Proteomes" id="UP001497480">
    <property type="component" value="Unassembled WGS sequence"/>
</dbReference>
<keyword evidence="3" id="KW-1185">Reference proteome</keyword>
<dbReference type="PANTHER" id="PTHR32212:SF267">
    <property type="entry name" value="F-BOX_RNI_FBD-LIKE DOMAIN PROTEIN"/>
    <property type="match status" value="1"/>
</dbReference>
<dbReference type="InterPro" id="IPR001810">
    <property type="entry name" value="F-box_dom"/>
</dbReference>
<dbReference type="CDD" id="cd22160">
    <property type="entry name" value="F-box_AtFBL13-like"/>
    <property type="match status" value="1"/>
</dbReference>
<dbReference type="Pfam" id="PF00646">
    <property type="entry name" value="F-box"/>
    <property type="match status" value="1"/>
</dbReference>
<proteinExistence type="predicted"/>
<gene>
    <name evidence="2" type="ORF">LLUT_LOCUS19710</name>
</gene>
<evidence type="ECO:0000313" key="3">
    <source>
        <dbReference type="Proteomes" id="UP001497480"/>
    </source>
</evidence>